<keyword evidence="1" id="KW-0597">Phosphoprotein</keyword>
<gene>
    <name evidence="3" type="ORF">DCF25_01445</name>
</gene>
<dbReference type="PANTHER" id="PTHR30115:SF11">
    <property type="entry name" value="NITROGEN REGULATORY PROTEIN P-II HOMOLOG"/>
    <property type="match status" value="1"/>
</dbReference>
<comment type="caution">
    <text evidence="3">The sequence shown here is derived from an EMBL/GenBank/DDBJ whole genome shotgun (WGS) entry which is preliminary data.</text>
</comment>
<dbReference type="PROSITE" id="PS00638">
    <property type="entry name" value="PII_GLNB_CTER"/>
    <property type="match status" value="1"/>
</dbReference>
<dbReference type="EMBL" id="QBMC01000005">
    <property type="protein sequence ID" value="PZO22940.1"/>
    <property type="molecule type" value="Genomic_DNA"/>
</dbReference>
<dbReference type="InterPro" id="IPR015867">
    <property type="entry name" value="N-reg_PII/ATP_PRibTrfase_C"/>
</dbReference>
<sequence length="112" mass="12119">MKRIEAIVRPEKLQDVKTALIEVGATGMTLEDVRGFGRQKGQTSTYRGISYTVEFLTKKRLVLVVPDAQLETVLQTIAKSAATGTIGDGKIFVSPVEAAIRIRTGETGEIAL</sequence>
<dbReference type="SMART" id="SM00938">
    <property type="entry name" value="P-II"/>
    <property type="match status" value="1"/>
</dbReference>
<dbReference type="Gene3D" id="3.30.70.120">
    <property type="match status" value="1"/>
</dbReference>
<dbReference type="PANTHER" id="PTHR30115">
    <property type="entry name" value="NITROGEN REGULATORY PROTEIN P-II"/>
    <property type="match status" value="1"/>
</dbReference>
<dbReference type="Pfam" id="PF00543">
    <property type="entry name" value="P-II"/>
    <property type="match status" value="1"/>
</dbReference>
<dbReference type="PRINTS" id="PR00340">
    <property type="entry name" value="PIIGLNB"/>
</dbReference>
<dbReference type="GO" id="GO:0006808">
    <property type="term" value="P:regulation of nitrogen utilization"/>
    <property type="evidence" value="ECO:0007669"/>
    <property type="project" value="InterPro"/>
</dbReference>
<dbReference type="AlphaFoldDB" id="A0A2W4UUF8"/>
<evidence type="ECO:0000313" key="3">
    <source>
        <dbReference type="EMBL" id="PZO22940.1"/>
    </source>
</evidence>
<evidence type="ECO:0000256" key="1">
    <source>
        <dbReference type="PIRSR" id="PIRSR602187-50"/>
    </source>
</evidence>
<organism evidence="3 4">
    <name type="scientific">Leptolyngbya foveolarum</name>
    <dbReference type="NCBI Taxonomy" id="47253"/>
    <lineage>
        <taxon>Bacteria</taxon>
        <taxon>Bacillati</taxon>
        <taxon>Cyanobacteriota</taxon>
        <taxon>Cyanophyceae</taxon>
        <taxon>Leptolyngbyales</taxon>
        <taxon>Leptolyngbyaceae</taxon>
        <taxon>Leptolyngbya group</taxon>
        <taxon>Leptolyngbya</taxon>
    </lineage>
</organism>
<proteinExistence type="inferred from homology"/>
<dbReference type="InterPro" id="IPR011322">
    <property type="entry name" value="N-reg_PII-like_a/b"/>
</dbReference>
<reference evidence="4" key="1">
    <citation type="submission" date="2018-04" db="EMBL/GenBank/DDBJ databases">
        <authorList>
            <person name="Cornet L."/>
        </authorList>
    </citation>
    <scope>NUCLEOTIDE SEQUENCE [LARGE SCALE GENOMIC DNA]</scope>
</reference>
<protein>
    <submittedName>
        <fullName evidence="3">P-II family nitrogen regulator</fullName>
    </submittedName>
</protein>
<dbReference type="GO" id="GO:0030234">
    <property type="term" value="F:enzyme regulator activity"/>
    <property type="evidence" value="ECO:0007669"/>
    <property type="project" value="InterPro"/>
</dbReference>
<accession>A0A2W4UUF8</accession>
<evidence type="ECO:0000256" key="2">
    <source>
        <dbReference type="RuleBase" id="RU003936"/>
    </source>
</evidence>
<feature type="modified residue" description="O-UMP-tyrosine" evidence="1">
    <location>
        <position position="51"/>
    </location>
</feature>
<dbReference type="InterPro" id="IPR017918">
    <property type="entry name" value="N-reg_PII_CS"/>
</dbReference>
<dbReference type="PROSITE" id="PS51343">
    <property type="entry name" value="PII_GLNB_DOM"/>
    <property type="match status" value="1"/>
</dbReference>
<dbReference type="InterPro" id="IPR002187">
    <property type="entry name" value="N-reg_PII"/>
</dbReference>
<evidence type="ECO:0000313" key="4">
    <source>
        <dbReference type="Proteomes" id="UP000249354"/>
    </source>
</evidence>
<dbReference type="GO" id="GO:0005524">
    <property type="term" value="F:ATP binding"/>
    <property type="evidence" value="ECO:0007669"/>
    <property type="project" value="TreeGrafter"/>
</dbReference>
<dbReference type="Proteomes" id="UP000249354">
    <property type="component" value="Unassembled WGS sequence"/>
</dbReference>
<dbReference type="SUPFAM" id="SSF54913">
    <property type="entry name" value="GlnB-like"/>
    <property type="match status" value="1"/>
</dbReference>
<dbReference type="GO" id="GO:0005829">
    <property type="term" value="C:cytosol"/>
    <property type="evidence" value="ECO:0007669"/>
    <property type="project" value="TreeGrafter"/>
</dbReference>
<name>A0A2W4UUF8_9CYAN</name>
<reference evidence="3 4" key="2">
    <citation type="submission" date="2018-06" db="EMBL/GenBank/DDBJ databases">
        <title>Metagenomic assembly of (sub)arctic Cyanobacteria and their associated microbiome from non-axenic cultures.</title>
        <authorList>
            <person name="Baurain D."/>
        </authorList>
    </citation>
    <scope>NUCLEOTIDE SEQUENCE [LARGE SCALE GENOMIC DNA]</scope>
    <source>
        <strain evidence="3">ULC129bin1</strain>
    </source>
</reference>
<comment type="similarity">
    <text evidence="2">Belongs to the P(II) protein family.</text>
</comment>